<sequence length="221" mass="24778">RLQGGSPFLINGPLPLMLLLSLSPCAASLTSLHVSFTDADSLCYSFTVGKSGSGPWWHQVQGQLNTETVIYCDSSNTCQANGILGNRLKATKTWETQADTLRDGVDLSEADLFPMGTEPLTLQARMCCGHEVDGEFNGSWDFDLNGHKMFHVDSITGKWTEVEPGSRWMKEMWENNRDVTIFLKMTSRGDCRSWLEEIKPHWEEKLEPTGNWEEGEGVLCR</sequence>
<dbReference type="Ensembl" id="ENSPEMT00000034398.1">
    <property type="protein sequence ID" value="ENSPEMP00000036387.1"/>
    <property type="gene ID" value="ENSPEMG00000026371.1"/>
</dbReference>
<keyword evidence="1" id="KW-0325">Glycoprotein</keyword>
<dbReference type="Ensembl" id="ENSPEMT00000035853.1">
    <property type="protein sequence ID" value="ENSPEMP00000035400.1"/>
    <property type="gene ID" value="ENSPEMG00000028469.1"/>
</dbReference>
<evidence type="ECO:0000313" key="3">
    <source>
        <dbReference type="Ensembl" id="ENSPEMP00000035400.1"/>
    </source>
</evidence>
<dbReference type="AlphaFoldDB" id="A0A8C8W422"/>
<keyword evidence="4" id="KW-1185">Reference proteome</keyword>
<dbReference type="GO" id="GO:0001916">
    <property type="term" value="P:positive regulation of T cell mediated cytotoxicity"/>
    <property type="evidence" value="ECO:0007669"/>
    <property type="project" value="TreeGrafter"/>
</dbReference>
<protein>
    <recommendedName>
        <fullName evidence="5">NKG2D ligand 1-like</fullName>
    </recommendedName>
</protein>
<dbReference type="SUPFAM" id="SSF54452">
    <property type="entry name" value="MHC antigen-recognition domain"/>
    <property type="match status" value="1"/>
</dbReference>
<dbReference type="GO" id="GO:0009897">
    <property type="term" value="C:external side of plasma membrane"/>
    <property type="evidence" value="ECO:0007669"/>
    <property type="project" value="TreeGrafter"/>
</dbReference>
<accession>A0A8C8W422</accession>
<dbReference type="PANTHER" id="PTHR16675:SF268">
    <property type="entry name" value="UL16-BINDING PROTEIN 1"/>
    <property type="match status" value="1"/>
</dbReference>
<dbReference type="InterPro" id="IPR037055">
    <property type="entry name" value="MHC_I-like_Ag-recog_sf"/>
</dbReference>
<dbReference type="GO" id="GO:0002486">
    <property type="term" value="P:antigen processing and presentation of endogenous peptide antigen via MHC class I via ER pathway, TAP-independent"/>
    <property type="evidence" value="ECO:0007669"/>
    <property type="project" value="TreeGrafter"/>
</dbReference>
<reference evidence="3" key="2">
    <citation type="submission" date="2025-05" db="UniProtKB">
        <authorList>
            <consortium name="Ensembl"/>
        </authorList>
    </citation>
    <scope>IDENTIFICATION</scope>
</reference>
<reference evidence="3 4" key="1">
    <citation type="submission" date="2018-10" db="EMBL/GenBank/DDBJ databases">
        <title>Improved assembly of the deer mouse Peromyscus maniculatus genome.</title>
        <authorList>
            <person name="Lassance J.-M."/>
            <person name="Hoekstra H.E."/>
        </authorList>
    </citation>
    <scope>NUCLEOTIDE SEQUENCE [LARGE SCALE GENOMIC DNA]</scope>
</reference>
<evidence type="ECO:0008006" key="5">
    <source>
        <dbReference type="Google" id="ProtNLM"/>
    </source>
</evidence>
<dbReference type="GO" id="GO:0006955">
    <property type="term" value="P:immune response"/>
    <property type="evidence" value="ECO:0007669"/>
    <property type="project" value="TreeGrafter"/>
</dbReference>
<evidence type="ECO:0000256" key="2">
    <source>
        <dbReference type="SAM" id="SignalP"/>
    </source>
</evidence>
<dbReference type="InterPro" id="IPR050208">
    <property type="entry name" value="MHC_class-I_related"/>
</dbReference>
<dbReference type="PANTHER" id="PTHR16675">
    <property type="entry name" value="MHC CLASS I-RELATED"/>
    <property type="match status" value="1"/>
</dbReference>
<dbReference type="InterPro" id="IPR011162">
    <property type="entry name" value="MHC_I/II-like_Ag-recog"/>
</dbReference>
<keyword evidence="2" id="KW-0732">Signal</keyword>
<dbReference type="GO" id="GO:0002476">
    <property type="term" value="P:antigen processing and presentation of endogenous peptide antigen via MHC class Ib"/>
    <property type="evidence" value="ECO:0007669"/>
    <property type="project" value="TreeGrafter"/>
</dbReference>
<evidence type="ECO:0000313" key="4">
    <source>
        <dbReference type="Proteomes" id="UP000694547"/>
    </source>
</evidence>
<feature type="chain" id="PRO_5044682294" description="NKG2D ligand 1-like" evidence="2">
    <location>
        <begin position="28"/>
        <end position="221"/>
    </location>
</feature>
<feature type="signal peptide" evidence="2">
    <location>
        <begin position="1"/>
        <end position="27"/>
    </location>
</feature>
<dbReference type="GeneTree" id="ENSGT01120000271825"/>
<proteinExistence type="predicted"/>
<dbReference type="Proteomes" id="UP000694547">
    <property type="component" value="Chromosome 16"/>
</dbReference>
<dbReference type="Gene3D" id="3.30.500.10">
    <property type="entry name" value="MHC class I-like antigen recognition-like"/>
    <property type="match status" value="1"/>
</dbReference>
<evidence type="ECO:0000256" key="1">
    <source>
        <dbReference type="ARBA" id="ARBA00023180"/>
    </source>
</evidence>
<organism evidence="3 4">
    <name type="scientific">Peromyscus maniculatus bairdii</name>
    <name type="common">Prairie deer mouse</name>
    <dbReference type="NCBI Taxonomy" id="230844"/>
    <lineage>
        <taxon>Eukaryota</taxon>
        <taxon>Metazoa</taxon>
        <taxon>Chordata</taxon>
        <taxon>Craniata</taxon>
        <taxon>Vertebrata</taxon>
        <taxon>Euteleostomi</taxon>
        <taxon>Mammalia</taxon>
        <taxon>Eutheria</taxon>
        <taxon>Euarchontoglires</taxon>
        <taxon>Glires</taxon>
        <taxon>Rodentia</taxon>
        <taxon>Myomorpha</taxon>
        <taxon>Muroidea</taxon>
        <taxon>Cricetidae</taxon>
        <taxon>Neotominae</taxon>
        <taxon>Peromyscus</taxon>
    </lineage>
</organism>
<dbReference type="GO" id="GO:0005615">
    <property type="term" value="C:extracellular space"/>
    <property type="evidence" value="ECO:0007669"/>
    <property type="project" value="TreeGrafter"/>
</dbReference>
<name>A0A8C8W422_PERMB</name>